<accession>A0A2C9M581</accession>
<evidence type="ECO:0000313" key="1">
    <source>
        <dbReference type="EnsemblMetazoa" id="BGLB038558-PA"/>
    </source>
</evidence>
<dbReference type="STRING" id="6526.A0A2C9M581"/>
<reference evidence="1" key="1">
    <citation type="submission" date="2020-05" db="UniProtKB">
        <authorList>
            <consortium name="EnsemblMetazoa"/>
        </authorList>
    </citation>
    <scope>IDENTIFICATION</scope>
    <source>
        <strain evidence="1">BB02</strain>
    </source>
</reference>
<dbReference type="KEGG" id="bgt:106064279"/>
<dbReference type="AlphaFoldDB" id="A0A2C9M581"/>
<dbReference type="Proteomes" id="UP000076420">
    <property type="component" value="Unassembled WGS sequence"/>
</dbReference>
<dbReference type="EnsemblMetazoa" id="BGLB038558-RA">
    <property type="protein sequence ID" value="BGLB038558-PA"/>
    <property type="gene ID" value="BGLB038558"/>
</dbReference>
<proteinExistence type="predicted"/>
<name>A0A2C9M581_BIOGL</name>
<dbReference type="VEuPathDB" id="VectorBase:BGLAX_046855"/>
<gene>
    <name evidence="1" type="primary">106064279</name>
</gene>
<sequence>MDMMDISRSWNFLENILTASSILPEIKWRQVAITPELKEAVLFLKNPGMNTLLEEWLIETIFQDLSKRVSSTFWKLCSKSDNKTDADVLFEAFGFLYGKFKA</sequence>
<organism evidence="1 2">
    <name type="scientific">Biomphalaria glabrata</name>
    <name type="common">Bloodfluke planorb</name>
    <name type="synonym">Freshwater snail</name>
    <dbReference type="NCBI Taxonomy" id="6526"/>
    <lineage>
        <taxon>Eukaryota</taxon>
        <taxon>Metazoa</taxon>
        <taxon>Spiralia</taxon>
        <taxon>Lophotrochozoa</taxon>
        <taxon>Mollusca</taxon>
        <taxon>Gastropoda</taxon>
        <taxon>Heterobranchia</taxon>
        <taxon>Euthyneura</taxon>
        <taxon>Panpulmonata</taxon>
        <taxon>Hygrophila</taxon>
        <taxon>Lymnaeoidea</taxon>
        <taxon>Planorbidae</taxon>
        <taxon>Biomphalaria</taxon>
    </lineage>
</organism>
<protein>
    <submittedName>
        <fullName evidence="1">Uncharacterized protein</fullName>
    </submittedName>
</protein>
<dbReference type="VEuPathDB" id="VectorBase:BGLB038558"/>
<evidence type="ECO:0000313" key="2">
    <source>
        <dbReference type="Proteomes" id="UP000076420"/>
    </source>
</evidence>